<evidence type="ECO:0000256" key="1">
    <source>
        <dbReference type="SAM" id="SignalP"/>
    </source>
</evidence>
<reference evidence="2" key="2">
    <citation type="submission" date="2020-05" db="UniProtKB">
        <authorList>
            <consortium name="EnsemblMetazoa"/>
        </authorList>
    </citation>
    <scope>IDENTIFICATION</scope>
    <source>
        <strain evidence="2">IAEA</strain>
    </source>
</reference>
<organism evidence="2 3">
    <name type="scientific">Glossina pallidipes</name>
    <name type="common">Tsetse fly</name>
    <dbReference type="NCBI Taxonomy" id="7398"/>
    <lineage>
        <taxon>Eukaryota</taxon>
        <taxon>Metazoa</taxon>
        <taxon>Ecdysozoa</taxon>
        <taxon>Arthropoda</taxon>
        <taxon>Hexapoda</taxon>
        <taxon>Insecta</taxon>
        <taxon>Pterygota</taxon>
        <taxon>Neoptera</taxon>
        <taxon>Endopterygota</taxon>
        <taxon>Diptera</taxon>
        <taxon>Brachycera</taxon>
        <taxon>Muscomorpha</taxon>
        <taxon>Hippoboscoidea</taxon>
        <taxon>Glossinidae</taxon>
        <taxon>Glossina</taxon>
    </lineage>
</organism>
<sequence>MYVLCMRLIVFAVELEVVPTVMVTPPPAGGVLKNNLSHFTQIYKNFCIFFQIKITFRELFSNCPPPPSLLLALVPLAPADEGNEPVAIFEKGTGSENLMVCNSCITILETFRNDSFRRDPMADRTPKVLSIKG</sequence>
<feature type="chain" id="PRO_5008403526" description="ZAD domain-containing protein" evidence="1">
    <location>
        <begin position="21"/>
        <end position="133"/>
    </location>
</feature>
<keyword evidence="1" id="KW-0732">Signal</keyword>
<dbReference type="EnsemblMetazoa" id="GPAI035064-RA">
    <property type="protein sequence ID" value="GPAI035064-PA"/>
    <property type="gene ID" value="GPAI035064"/>
</dbReference>
<protein>
    <recommendedName>
        <fullName evidence="4">ZAD domain-containing protein</fullName>
    </recommendedName>
</protein>
<dbReference type="Proteomes" id="UP000092445">
    <property type="component" value="Unassembled WGS sequence"/>
</dbReference>
<reference evidence="3" key="1">
    <citation type="submission" date="2014-03" db="EMBL/GenBank/DDBJ databases">
        <authorList>
            <person name="Aksoy S."/>
            <person name="Warren W."/>
            <person name="Wilson R.K."/>
        </authorList>
    </citation>
    <scope>NUCLEOTIDE SEQUENCE [LARGE SCALE GENOMIC DNA]</scope>
    <source>
        <strain evidence="3">IAEA</strain>
    </source>
</reference>
<name>A0A1B0A5H1_GLOPL</name>
<dbReference type="AlphaFoldDB" id="A0A1B0A5H1"/>
<feature type="signal peptide" evidence="1">
    <location>
        <begin position="1"/>
        <end position="20"/>
    </location>
</feature>
<dbReference type="VEuPathDB" id="VectorBase:GPAI035064"/>
<accession>A0A1B0A5H1</accession>
<evidence type="ECO:0008006" key="4">
    <source>
        <dbReference type="Google" id="ProtNLM"/>
    </source>
</evidence>
<proteinExistence type="predicted"/>
<keyword evidence="3" id="KW-1185">Reference proteome</keyword>
<evidence type="ECO:0000313" key="2">
    <source>
        <dbReference type="EnsemblMetazoa" id="GPAI035064-PA"/>
    </source>
</evidence>
<evidence type="ECO:0000313" key="3">
    <source>
        <dbReference type="Proteomes" id="UP000092445"/>
    </source>
</evidence>